<evidence type="ECO:0000313" key="8">
    <source>
        <dbReference type="EMBL" id="ERL95191.1"/>
    </source>
</evidence>
<keyword evidence="4 6" id="KW-0732">Signal</keyword>
<reference evidence="7" key="1">
    <citation type="journal article" date="2012" name="Insect Biochem. Mol. Biol.">
        <title>Transcriptome and full-length cDNA resources for the mountain pine beetle, Dendroctonus ponderosae Hopkins, a major insect pest of pine forests.</title>
        <authorList>
            <person name="Keeling C.I."/>
            <person name="Henderson H."/>
            <person name="Li M."/>
            <person name="Yuen M."/>
            <person name="Clark E.L."/>
            <person name="Fraser J.D."/>
            <person name="Huber D.P."/>
            <person name="Liao N.Y."/>
            <person name="Roderick Docking T."/>
            <person name="Birol I."/>
            <person name="Chan S.K."/>
            <person name="Taylor G.A."/>
            <person name="Palmquist D."/>
            <person name="Jones S.J."/>
            <person name="Bohlmann J."/>
        </authorList>
    </citation>
    <scope>NUCLEOTIDE SEQUENCE</scope>
    <source>
        <tissue evidence="7">Midgut and adhering fatbody of emerged adults of both sexes 1</tissue>
    </source>
</reference>
<organism evidence="7">
    <name type="scientific">Dendroctonus ponderosae</name>
    <name type="common">Mountain pine beetle</name>
    <dbReference type="NCBI Taxonomy" id="77166"/>
    <lineage>
        <taxon>Eukaryota</taxon>
        <taxon>Metazoa</taxon>
        <taxon>Ecdysozoa</taxon>
        <taxon>Arthropoda</taxon>
        <taxon>Hexapoda</taxon>
        <taxon>Insecta</taxon>
        <taxon>Pterygota</taxon>
        <taxon>Neoptera</taxon>
        <taxon>Endopterygota</taxon>
        <taxon>Coleoptera</taxon>
        <taxon>Polyphaga</taxon>
        <taxon>Cucujiformia</taxon>
        <taxon>Curculionidae</taxon>
        <taxon>Scolytinae</taxon>
        <taxon>Dendroctonus</taxon>
    </lineage>
</organism>
<evidence type="ECO:0000256" key="4">
    <source>
        <dbReference type="ARBA" id="ARBA00022729"/>
    </source>
</evidence>
<sequence length="208" mass="23218">MKTLLIVSLALLAAAQGKSLRDDDSPLVQVSVYYETLCPDSISFIVHQLYPGYYALKEYIDLELVPWGHASEEEIDGVKNFTCQHGPTECYGNKVHACVIDMASEEVSTEFVFCSERSDAPADDTNLQQCAEEVDLSWSEIQECVVNGKGDELLSENGRKTNLVSPTFIPTIILNGTYDQTTQDQALLYFKTLICNLIGFRPECLCRK</sequence>
<evidence type="ECO:0000313" key="9">
    <source>
        <dbReference type="Proteomes" id="UP000030742"/>
    </source>
</evidence>
<feature type="chain" id="PRO_5010968705" description="Gamma-interferon-inducible lysosomal thiol reductase" evidence="6">
    <location>
        <begin position="18"/>
        <end position="208"/>
    </location>
</feature>
<accession>J3JZ74</accession>
<dbReference type="Proteomes" id="UP000030742">
    <property type="component" value="Unassembled WGS sequence"/>
</dbReference>
<dbReference type="GO" id="GO:0016671">
    <property type="term" value="F:oxidoreductase activity, acting on a sulfur group of donors, disulfide as acceptor"/>
    <property type="evidence" value="ECO:0007669"/>
    <property type="project" value="InterPro"/>
</dbReference>
<evidence type="ECO:0000256" key="2">
    <source>
        <dbReference type="ARBA" id="ARBA00005679"/>
    </source>
</evidence>
<dbReference type="OrthoDB" id="958254at2759"/>
<evidence type="ECO:0000313" key="7">
    <source>
        <dbReference type="EMBL" id="AEE63512.1"/>
    </source>
</evidence>
<evidence type="ECO:0000256" key="5">
    <source>
        <dbReference type="ARBA" id="ARBA00023180"/>
    </source>
</evidence>
<dbReference type="EMBL" id="BT128555">
    <property type="protein sequence ID" value="AEE63512.1"/>
    <property type="molecule type" value="mRNA"/>
</dbReference>
<evidence type="ECO:0000256" key="1">
    <source>
        <dbReference type="ARBA" id="ARBA00004613"/>
    </source>
</evidence>
<proteinExistence type="evidence at transcript level"/>
<evidence type="ECO:0000256" key="6">
    <source>
        <dbReference type="SAM" id="SignalP"/>
    </source>
</evidence>
<gene>
    <name evidence="8" type="ORF">D910_12459</name>
</gene>
<comment type="similarity">
    <text evidence="2">Belongs to the GILT family.</text>
</comment>
<protein>
    <recommendedName>
        <fullName evidence="10">Gamma-interferon-inducible lysosomal thiol reductase</fullName>
    </recommendedName>
</protein>
<dbReference type="Gene3D" id="3.40.30.10">
    <property type="entry name" value="Glutaredoxin"/>
    <property type="match status" value="1"/>
</dbReference>
<evidence type="ECO:0000256" key="3">
    <source>
        <dbReference type="ARBA" id="ARBA00022525"/>
    </source>
</evidence>
<dbReference type="PANTHER" id="PTHR13234:SF8">
    <property type="entry name" value="GAMMA-INTERFERON-INDUCIBLE LYSOSOMAL THIOL REDUCTASE"/>
    <property type="match status" value="1"/>
</dbReference>
<dbReference type="GO" id="GO:0005576">
    <property type="term" value="C:extracellular region"/>
    <property type="evidence" value="ECO:0007669"/>
    <property type="project" value="UniProtKB-SubCell"/>
</dbReference>
<dbReference type="AlphaFoldDB" id="J3JZ74"/>
<dbReference type="InterPro" id="IPR004911">
    <property type="entry name" value="Interferon-induced_GILT"/>
</dbReference>
<dbReference type="Pfam" id="PF03227">
    <property type="entry name" value="GILT"/>
    <property type="match status" value="1"/>
</dbReference>
<dbReference type="PANTHER" id="PTHR13234">
    <property type="entry name" value="GAMMA-INTERFERON INDUCIBLE LYSOSOMAL THIOL REDUCTASE GILT"/>
    <property type="match status" value="1"/>
</dbReference>
<keyword evidence="5" id="KW-0325">Glycoprotein</keyword>
<name>J3JZ74_DENPD</name>
<comment type="subcellular location">
    <subcellularLocation>
        <location evidence="1">Secreted</location>
    </subcellularLocation>
</comment>
<dbReference type="EMBL" id="KB632410">
    <property type="protein sequence ID" value="ERL95191.1"/>
    <property type="molecule type" value="Genomic_DNA"/>
</dbReference>
<reference evidence="8 9" key="2">
    <citation type="journal article" date="2013" name="Genome Biol.">
        <title>Draft genome of the mountain pine beetle, Dendroctonus ponderosae Hopkins, a major forest pest.</title>
        <authorList>
            <person name="Keeling C.I."/>
            <person name="Yuen M.M."/>
            <person name="Liao N.Y."/>
            <person name="Docking T.R."/>
            <person name="Chan S.K."/>
            <person name="Taylor G.A."/>
            <person name="Palmquist D.L."/>
            <person name="Jackman S.D."/>
            <person name="Nguyen A."/>
            <person name="Li M."/>
            <person name="Henderson H."/>
            <person name="Janes J.K."/>
            <person name="Zhao Y."/>
            <person name="Pandoh P."/>
            <person name="Moore R."/>
            <person name="Sperling F.A."/>
            <person name="Huber D.P."/>
            <person name="Birol I."/>
            <person name="Jones S.J."/>
            <person name="Bohlmann J."/>
        </authorList>
    </citation>
    <scope>NUCLEOTIDE SEQUENCE</scope>
</reference>
<evidence type="ECO:0008006" key="10">
    <source>
        <dbReference type="Google" id="ProtNLM"/>
    </source>
</evidence>
<feature type="signal peptide" evidence="6">
    <location>
        <begin position="1"/>
        <end position="17"/>
    </location>
</feature>
<keyword evidence="3" id="KW-0964">Secreted</keyword>